<evidence type="ECO:0000313" key="2">
    <source>
        <dbReference type="EMBL" id="OHA44278.1"/>
    </source>
</evidence>
<reference evidence="2 3" key="1">
    <citation type="journal article" date="2016" name="Nat. Commun.">
        <title>Thousands of microbial genomes shed light on interconnected biogeochemical processes in an aquifer system.</title>
        <authorList>
            <person name="Anantharaman K."/>
            <person name="Brown C.T."/>
            <person name="Hug L.A."/>
            <person name="Sharon I."/>
            <person name="Castelle C.J."/>
            <person name="Probst A.J."/>
            <person name="Thomas B.C."/>
            <person name="Singh A."/>
            <person name="Wilkins M.J."/>
            <person name="Karaoz U."/>
            <person name="Brodie E.L."/>
            <person name="Williams K.H."/>
            <person name="Hubbard S.S."/>
            <person name="Banfield J.F."/>
        </authorList>
    </citation>
    <scope>NUCLEOTIDE SEQUENCE [LARGE SCALE GENOMIC DNA]</scope>
</reference>
<dbReference type="GO" id="GO:0016787">
    <property type="term" value="F:hydrolase activity"/>
    <property type="evidence" value="ECO:0007669"/>
    <property type="project" value="UniProtKB-KW"/>
</dbReference>
<dbReference type="EMBL" id="MHSL01000007">
    <property type="protein sequence ID" value="OHA44278.1"/>
    <property type="molecule type" value="Genomic_DNA"/>
</dbReference>
<dbReference type="SUPFAM" id="SSF102405">
    <property type="entry name" value="MCP/YpsA-like"/>
    <property type="match status" value="1"/>
</dbReference>
<dbReference type="NCBIfam" id="TIGR00730">
    <property type="entry name" value="Rossman fold protein, TIGR00730 family"/>
    <property type="match status" value="1"/>
</dbReference>
<dbReference type="AlphaFoldDB" id="A0A1G2P7H4"/>
<evidence type="ECO:0000313" key="3">
    <source>
        <dbReference type="Proteomes" id="UP000176355"/>
    </source>
</evidence>
<dbReference type="GO" id="GO:0005829">
    <property type="term" value="C:cytosol"/>
    <property type="evidence" value="ECO:0007669"/>
    <property type="project" value="TreeGrafter"/>
</dbReference>
<protein>
    <recommendedName>
        <fullName evidence="1">Cytokinin riboside 5'-monophosphate phosphoribohydrolase</fullName>
        <ecNumber evidence="1">3.2.2.n1</ecNumber>
    </recommendedName>
</protein>
<proteinExistence type="inferred from homology"/>
<keyword evidence="1" id="KW-0203">Cytokinin biosynthesis</keyword>
<dbReference type="Pfam" id="PF03641">
    <property type="entry name" value="Lysine_decarbox"/>
    <property type="match status" value="1"/>
</dbReference>
<name>A0A1G2P7H4_9BACT</name>
<dbReference type="Gene3D" id="3.40.50.450">
    <property type="match status" value="1"/>
</dbReference>
<sequence length="222" mass="25250">MSAGEVAAETRARVSRIQEEFTKGFELLRKYPKSVSFFGSSLFKEDNEHYRTARRLAGRFAKLGYAIITGAGAGIMEAANRGAFEAGGQSVGLNIKLPEEQPLNKYLTDSTKFRYFFSRKTVLSFAAEAYLFFPGGFGTLDEFFEILELLHTKKIFPVPLLLIGSDYWNELDDFIRREVFEKHRAIEEKDMAIYQIVDDEETIIKLVTELPVTDGFSRNLGR</sequence>
<dbReference type="Proteomes" id="UP000176355">
    <property type="component" value="Unassembled WGS sequence"/>
</dbReference>
<evidence type="ECO:0000256" key="1">
    <source>
        <dbReference type="RuleBase" id="RU363015"/>
    </source>
</evidence>
<dbReference type="GO" id="GO:0009691">
    <property type="term" value="P:cytokinin biosynthetic process"/>
    <property type="evidence" value="ECO:0007669"/>
    <property type="project" value="UniProtKB-UniRule"/>
</dbReference>
<dbReference type="PANTHER" id="PTHR43393">
    <property type="entry name" value="CYTOKININ RIBOSIDE 5'-MONOPHOSPHATE PHOSPHORIBOHYDROLASE"/>
    <property type="match status" value="1"/>
</dbReference>
<comment type="caution">
    <text evidence="2">The sequence shown here is derived from an EMBL/GenBank/DDBJ whole genome shotgun (WGS) entry which is preliminary data.</text>
</comment>
<dbReference type="InterPro" id="IPR005269">
    <property type="entry name" value="LOG"/>
</dbReference>
<gene>
    <name evidence="2" type="ORF">A3G03_02865</name>
</gene>
<keyword evidence="1" id="KW-0378">Hydrolase</keyword>
<dbReference type="EC" id="3.2.2.n1" evidence="1"/>
<dbReference type="InterPro" id="IPR052341">
    <property type="entry name" value="LOG_family_nucleotidases"/>
</dbReference>
<dbReference type="PANTHER" id="PTHR43393:SF3">
    <property type="entry name" value="LYSINE DECARBOXYLASE-LIKE PROTEIN"/>
    <property type="match status" value="1"/>
</dbReference>
<organism evidence="2 3">
    <name type="scientific">Candidatus Taylorbacteria bacterium RIFCSPLOWO2_12_FULL_44_15c</name>
    <dbReference type="NCBI Taxonomy" id="1802333"/>
    <lineage>
        <taxon>Bacteria</taxon>
        <taxon>Candidatus Tayloriibacteriota</taxon>
    </lineage>
</organism>
<dbReference type="STRING" id="1802333.A3G03_02865"/>
<accession>A0A1G2P7H4</accession>
<dbReference type="InterPro" id="IPR031100">
    <property type="entry name" value="LOG_fam"/>
</dbReference>
<comment type="similarity">
    <text evidence="1">Belongs to the LOG family.</text>
</comment>